<dbReference type="GO" id="GO:0005524">
    <property type="term" value="F:ATP binding"/>
    <property type="evidence" value="ECO:0007669"/>
    <property type="project" value="InterPro"/>
</dbReference>
<dbReference type="InterPro" id="IPR006935">
    <property type="entry name" value="Helicase/UvrB_N"/>
</dbReference>
<reference evidence="3" key="1">
    <citation type="submission" date="2017-09" db="EMBL/GenBank/DDBJ databases">
        <title>Depth-based differentiation of microbial function through sediment-hosted aquifers and enrichment of novel symbionts in the deep terrestrial subsurface.</title>
        <authorList>
            <person name="Probst A.J."/>
            <person name="Ladd B."/>
            <person name="Jarett J.K."/>
            <person name="Geller-Mcgrath D.E."/>
            <person name="Sieber C.M.K."/>
            <person name="Emerson J.B."/>
            <person name="Anantharaman K."/>
            <person name="Thomas B.C."/>
            <person name="Malmstrom R."/>
            <person name="Stieglmeier M."/>
            <person name="Klingl A."/>
            <person name="Woyke T."/>
            <person name="Ryan C.M."/>
            <person name="Banfield J.F."/>
        </authorList>
    </citation>
    <scope>NUCLEOTIDE SEQUENCE [LARGE SCALE GENOMIC DNA]</scope>
</reference>
<feature type="non-terminal residue" evidence="2">
    <location>
        <position position="155"/>
    </location>
</feature>
<dbReference type="Pfam" id="PF04851">
    <property type="entry name" value="ResIII"/>
    <property type="match status" value="1"/>
</dbReference>
<sequence>MKTYLQSIVDDFSFDNLPAKWQDFDFGRFSSDKTLFDFQKQGLQNALKALFRFYIDEKGNKINFFNKYQIEENFDYDLKKKADGKTAKYLLDYEKDYPAIDEKISFAHFINRMSFWMATGSGKTLIIVKLIDLLGTLIQRKEIPKNDILFLAHRD</sequence>
<keyword evidence="2" id="KW-0540">Nuclease</keyword>
<dbReference type="InterPro" id="IPR027417">
    <property type="entry name" value="P-loop_NTPase"/>
</dbReference>
<dbReference type="GO" id="GO:0004519">
    <property type="term" value="F:endonuclease activity"/>
    <property type="evidence" value="ECO:0007669"/>
    <property type="project" value="UniProtKB-KW"/>
</dbReference>
<proteinExistence type="predicted"/>
<name>A0A2H9QRZ5_HUBC1</name>
<evidence type="ECO:0000313" key="3">
    <source>
        <dbReference type="Proteomes" id="UP000228888"/>
    </source>
</evidence>
<dbReference type="GO" id="GO:0016787">
    <property type="term" value="F:hydrolase activity"/>
    <property type="evidence" value="ECO:0007669"/>
    <property type="project" value="InterPro"/>
</dbReference>
<evidence type="ECO:0000313" key="2">
    <source>
        <dbReference type="EMBL" id="PJB03731.1"/>
    </source>
</evidence>
<keyword evidence="2" id="KW-0255">Endonuclease</keyword>
<dbReference type="Proteomes" id="UP000228888">
    <property type="component" value="Unassembled WGS sequence"/>
</dbReference>
<dbReference type="EMBL" id="PFUW01000034">
    <property type="protein sequence ID" value="PJB03731.1"/>
    <property type="molecule type" value="Genomic_DNA"/>
</dbReference>
<dbReference type="SUPFAM" id="SSF52540">
    <property type="entry name" value="P-loop containing nucleoside triphosphate hydrolases"/>
    <property type="match status" value="1"/>
</dbReference>
<comment type="caution">
    <text evidence="2">The sequence shown here is derived from an EMBL/GenBank/DDBJ whole genome shotgun (WGS) entry which is preliminary data.</text>
</comment>
<gene>
    <name evidence="2" type="ORF">CO124_01920</name>
</gene>
<dbReference type="GO" id="GO:0003677">
    <property type="term" value="F:DNA binding"/>
    <property type="evidence" value="ECO:0007669"/>
    <property type="project" value="InterPro"/>
</dbReference>
<accession>A0A2H9QRZ5</accession>
<dbReference type="Gene3D" id="3.40.50.300">
    <property type="entry name" value="P-loop containing nucleotide triphosphate hydrolases"/>
    <property type="match status" value="1"/>
</dbReference>
<evidence type="ECO:0000259" key="1">
    <source>
        <dbReference type="Pfam" id="PF04851"/>
    </source>
</evidence>
<organism evidence="2 3">
    <name type="scientific">Huberarchaeum crystalense</name>
    <dbReference type="NCBI Taxonomy" id="2014257"/>
    <lineage>
        <taxon>Archaea</taxon>
        <taxon>Candidatus Huberarchaeota</taxon>
        <taxon>Candidatus Huberarchaeia</taxon>
        <taxon>Candidatus Huberarchaeales</taxon>
        <taxon>Candidatus Huberarchaeaceae</taxon>
        <taxon>Candidatus Huberarchaeum</taxon>
    </lineage>
</organism>
<keyword evidence="2" id="KW-0378">Hydrolase</keyword>
<protein>
    <submittedName>
        <fullName evidence="2">Restriction endonuclease subunit R</fullName>
    </submittedName>
</protein>
<feature type="domain" description="Helicase/UvrB N-terminal" evidence="1">
    <location>
        <begin position="110"/>
        <end position="154"/>
    </location>
</feature>
<dbReference type="AlphaFoldDB" id="A0A2H9QRZ5"/>